<gene>
    <name evidence="1" type="ORF">BDV98DRAFT_576982</name>
</gene>
<name>A0A5C3QBU3_9AGAR</name>
<dbReference type="AlphaFoldDB" id="A0A5C3QBU3"/>
<reference evidence="1 2" key="1">
    <citation type="journal article" date="2019" name="Nat. Ecol. Evol.">
        <title>Megaphylogeny resolves global patterns of mushroom evolution.</title>
        <authorList>
            <person name="Varga T."/>
            <person name="Krizsan K."/>
            <person name="Foldi C."/>
            <person name="Dima B."/>
            <person name="Sanchez-Garcia M."/>
            <person name="Sanchez-Ramirez S."/>
            <person name="Szollosi G.J."/>
            <person name="Szarkandi J.G."/>
            <person name="Papp V."/>
            <person name="Albert L."/>
            <person name="Andreopoulos W."/>
            <person name="Angelini C."/>
            <person name="Antonin V."/>
            <person name="Barry K.W."/>
            <person name="Bougher N.L."/>
            <person name="Buchanan P."/>
            <person name="Buyck B."/>
            <person name="Bense V."/>
            <person name="Catcheside P."/>
            <person name="Chovatia M."/>
            <person name="Cooper J."/>
            <person name="Damon W."/>
            <person name="Desjardin D."/>
            <person name="Finy P."/>
            <person name="Geml J."/>
            <person name="Haridas S."/>
            <person name="Hughes K."/>
            <person name="Justo A."/>
            <person name="Karasinski D."/>
            <person name="Kautmanova I."/>
            <person name="Kiss B."/>
            <person name="Kocsube S."/>
            <person name="Kotiranta H."/>
            <person name="LaButti K.M."/>
            <person name="Lechner B.E."/>
            <person name="Liimatainen K."/>
            <person name="Lipzen A."/>
            <person name="Lukacs Z."/>
            <person name="Mihaltcheva S."/>
            <person name="Morgado L.N."/>
            <person name="Niskanen T."/>
            <person name="Noordeloos M.E."/>
            <person name="Ohm R.A."/>
            <person name="Ortiz-Santana B."/>
            <person name="Ovrebo C."/>
            <person name="Racz N."/>
            <person name="Riley R."/>
            <person name="Savchenko A."/>
            <person name="Shiryaev A."/>
            <person name="Soop K."/>
            <person name="Spirin V."/>
            <person name="Szebenyi C."/>
            <person name="Tomsovsky M."/>
            <person name="Tulloss R.E."/>
            <person name="Uehling J."/>
            <person name="Grigoriev I.V."/>
            <person name="Vagvolgyi C."/>
            <person name="Papp T."/>
            <person name="Martin F.M."/>
            <person name="Miettinen O."/>
            <person name="Hibbett D.S."/>
            <person name="Nagy L.G."/>
        </authorList>
    </citation>
    <scope>NUCLEOTIDE SEQUENCE [LARGE SCALE GENOMIC DNA]</scope>
    <source>
        <strain evidence="1 2">CBS 309.79</strain>
    </source>
</reference>
<proteinExistence type="predicted"/>
<sequence length="100" mass="10786">MLFLTAASLAPPTLEPSRTSSVKVCPDADKISVEVARGSPFYAGVKRVARDCALTLERIQTFLAETPIAILVNAFLLLQPSSRLPEIIEDDLDKTSNTVA</sequence>
<accession>A0A5C3QBU3</accession>
<dbReference type="EMBL" id="ML178871">
    <property type="protein sequence ID" value="TFK95893.1"/>
    <property type="molecule type" value="Genomic_DNA"/>
</dbReference>
<evidence type="ECO:0000313" key="1">
    <source>
        <dbReference type="EMBL" id="TFK95893.1"/>
    </source>
</evidence>
<dbReference type="Proteomes" id="UP000305067">
    <property type="component" value="Unassembled WGS sequence"/>
</dbReference>
<evidence type="ECO:0000313" key="2">
    <source>
        <dbReference type="Proteomes" id="UP000305067"/>
    </source>
</evidence>
<keyword evidence="2" id="KW-1185">Reference proteome</keyword>
<protein>
    <submittedName>
        <fullName evidence="1">Uncharacterized protein</fullName>
    </submittedName>
</protein>
<organism evidence="1 2">
    <name type="scientific">Pterulicium gracile</name>
    <dbReference type="NCBI Taxonomy" id="1884261"/>
    <lineage>
        <taxon>Eukaryota</taxon>
        <taxon>Fungi</taxon>
        <taxon>Dikarya</taxon>
        <taxon>Basidiomycota</taxon>
        <taxon>Agaricomycotina</taxon>
        <taxon>Agaricomycetes</taxon>
        <taxon>Agaricomycetidae</taxon>
        <taxon>Agaricales</taxon>
        <taxon>Pleurotineae</taxon>
        <taxon>Pterulaceae</taxon>
        <taxon>Pterulicium</taxon>
    </lineage>
</organism>